<dbReference type="AlphaFoldDB" id="A0A8T0XE08"/>
<dbReference type="SMART" id="SM00220">
    <property type="entry name" value="S_TKc"/>
    <property type="match status" value="1"/>
</dbReference>
<feature type="domain" description="Protein kinase" evidence="19">
    <location>
        <begin position="622"/>
        <end position="903"/>
    </location>
</feature>
<comment type="subcellular location">
    <subcellularLocation>
        <location evidence="1">Cell membrane</location>
        <topology evidence="1">Single-pass membrane protein</topology>
    </subcellularLocation>
    <subcellularLocation>
        <location evidence="2">Membrane</location>
        <topology evidence="2">Single-pass type I membrane protein</topology>
    </subcellularLocation>
</comment>
<accession>A0A8T0XE08</accession>
<evidence type="ECO:0000256" key="14">
    <source>
        <dbReference type="ARBA" id="ARBA00023136"/>
    </source>
</evidence>
<dbReference type="Gene3D" id="3.80.10.10">
    <property type="entry name" value="Ribonuclease Inhibitor"/>
    <property type="match status" value="4"/>
</dbReference>
<keyword evidence="11" id="KW-0547">Nucleotide-binding</keyword>
<evidence type="ECO:0000256" key="17">
    <source>
        <dbReference type="SAM" id="Phobius"/>
    </source>
</evidence>
<dbReference type="FunFam" id="3.80.10.10:FF:000095">
    <property type="entry name" value="LRR receptor-like serine/threonine-protein kinase GSO1"/>
    <property type="match status" value="1"/>
</dbReference>
<evidence type="ECO:0000256" key="2">
    <source>
        <dbReference type="ARBA" id="ARBA00004479"/>
    </source>
</evidence>
<dbReference type="Pfam" id="PF08263">
    <property type="entry name" value="LRRNT_2"/>
    <property type="match status" value="1"/>
</dbReference>
<reference evidence="20" key="1">
    <citation type="submission" date="2020-05" db="EMBL/GenBank/DDBJ databases">
        <title>WGS assembly of Panicum virgatum.</title>
        <authorList>
            <person name="Lovell J.T."/>
            <person name="Jenkins J."/>
            <person name="Shu S."/>
            <person name="Juenger T.E."/>
            <person name="Schmutz J."/>
        </authorList>
    </citation>
    <scope>NUCLEOTIDE SEQUENCE</scope>
    <source>
        <strain evidence="20">AP13</strain>
    </source>
</reference>
<dbReference type="FunFam" id="3.80.10.10:FF:000111">
    <property type="entry name" value="LRR receptor-like serine/threonine-protein kinase ERECTA"/>
    <property type="match status" value="1"/>
</dbReference>
<dbReference type="SUPFAM" id="SSF52047">
    <property type="entry name" value="RNI-like"/>
    <property type="match status" value="1"/>
</dbReference>
<proteinExistence type="inferred from homology"/>
<keyword evidence="8 17" id="KW-0812">Transmembrane</keyword>
<keyword evidence="5" id="KW-0433">Leucine-rich repeat</keyword>
<dbReference type="InterPro" id="IPR003591">
    <property type="entry name" value="Leu-rich_rpt_typical-subtyp"/>
</dbReference>
<evidence type="ECO:0000256" key="16">
    <source>
        <dbReference type="ARBA" id="ARBA00023180"/>
    </source>
</evidence>
<name>A0A8T0XE08_PANVG</name>
<evidence type="ECO:0000256" key="3">
    <source>
        <dbReference type="ARBA" id="ARBA00009592"/>
    </source>
</evidence>
<dbReference type="InterPro" id="IPR011009">
    <property type="entry name" value="Kinase-like_dom_sf"/>
</dbReference>
<evidence type="ECO:0000256" key="4">
    <source>
        <dbReference type="ARBA" id="ARBA00022475"/>
    </source>
</evidence>
<keyword evidence="15" id="KW-0675">Receptor</keyword>
<keyword evidence="21" id="KW-1185">Reference proteome</keyword>
<dbReference type="SUPFAM" id="SSF52058">
    <property type="entry name" value="L domain-like"/>
    <property type="match status" value="1"/>
</dbReference>
<dbReference type="PANTHER" id="PTHR48053:SF131">
    <property type="entry name" value="LEUCINE-RICH REPEAT RECEPTOR-LIKE SERINE_THREONINE-PROTEIN KINASE BAM2"/>
    <property type="match status" value="1"/>
</dbReference>
<comment type="caution">
    <text evidence="20">The sequence shown here is derived from an EMBL/GenBank/DDBJ whole genome shotgun (WGS) entry which is preliminary data.</text>
</comment>
<feature type="chain" id="PRO_5035841575" description="Protein kinase domain-containing protein" evidence="18">
    <location>
        <begin position="30"/>
        <end position="911"/>
    </location>
</feature>
<keyword evidence="6" id="KW-1070">Brassinosteroid signaling pathway</keyword>
<evidence type="ECO:0000313" key="20">
    <source>
        <dbReference type="EMBL" id="KAG2656116.1"/>
    </source>
</evidence>
<dbReference type="EMBL" id="CM029037">
    <property type="protein sequence ID" value="KAG2656116.1"/>
    <property type="molecule type" value="Genomic_DNA"/>
</dbReference>
<dbReference type="InterPro" id="IPR032675">
    <property type="entry name" value="LRR_dom_sf"/>
</dbReference>
<dbReference type="GO" id="GO:0004674">
    <property type="term" value="F:protein serine/threonine kinase activity"/>
    <property type="evidence" value="ECO:0007669"/>
    <property type="project" value="UniProtKB-EC"/>
</dbReference>
<dbReference type="InterPro" id="IPR051716">
    <property type="entry name" value="Plant_RL_S/T_kinase"/>
</dbReference>
<dbReference type="GO" id="GO:0009742">
    <property type="term" value="P:brassinosteroid mediated signaling pathway"/>
    <property type="evidence" value="ECO:0007669"/>
    <property type="project" value="UniProtKB-KW"/>
</dbReference>
<evidence type="ECO:0000256" key="18">
    <source>
        <dbReference type="SAM" id="SignalP"/>
    </source>
</evidence>
<keyword evidence="4" id="KW-1003">Cell membrane</keyword>
<dbReference type="Gene3D" id="1.10.510.10">
    <property type="entry name" value="Transferase(Phosphotransferase) domain 1"/>
    <property type="match status" value="1"/>
</dbReference>
<evidence type="ECO:0000256" key="9">
    <source>
        <dbReference type="ARBA" id="ARBA00022729"/>
    </source>
</evidence>
<keyword evidence="9 18" id="KW-0732">Signal</keyword>
<dbReference type="GO" id="GO:0005886">
    <property type="term" value="C:plasma membrane"/>
    <property type="evidence" value="ECO:0007669"/>
    <property type="project" value="UniProtKB-SubCell"/>
</dbReference>
<feature type="signal peptide" evidence="18">
    <location>
        <begin position="1"/>
        <end position="29"/>
    </location>
</feature>
<dbReference type="Pfam" id="PF00069">
    <property type="entry name" value="Pkinase"/>
    <property type="match status" value="1"/>
</dbReference>
<keyword evidence="13 17" id="KW-1133">Transmembrane helix</keyword>
<evidence type="ECO:0000313" key="21">
    <source>
        <dbReference type="Proteomes" id="UP000823388"/>
    </source>
</evidence>
<dbReference type="Pfam" id="PF13855">
    <property type="entry name" value="LRR_8"/>
    <property type="match status" value="2"/>
</dbReference>
<comment type="similarity">
    <text evidence="3">Belongs to the RLP family.</text>
</comment>
<dbReference type="Pfam" id="PF00560">
    <property type="entry name" value="LRR_1"/>
    <property type="match status" value="4"/>
</dbReference>
<keyword evidence="12" id="KW-0067">ATP-binding</keyword>
<dbReference type="InterPro" id="IPR001611">
    <property type="entry name" value="Leu-rich_rpt"/>
</dbReference>
<evidence type="ECO:0000256" key="5">
    <source>
        <dbReference type="ARBA" id="ARBA00022614"/>
    </source>
</evidence>
<organism evidence="20 21">
    <name type="scientific">Panicum virgatum</name>
    <name type="common">Blackwell switchgrass</name>
    <dbReference type="NCBI Taxonomy" id="38727"/>
    <lineage>
        <taxon>Eukaryota</taxon>
        <taxon>Viridiplantae</taxon>
        <taxon>Streptophyta</taxon>
        <taxon>Embryophyta</taxon>
        <taxon>Tracheophyta</taxon>
        <taxon>Spermatophyta</taxon>
        <taxon>Magnoliopsida</taxon>
        <taxon>Liliopsida</taxon>
        <taxon>Poales</taxon>
        <taxon>Poaceae</taxon>
        <taxon>PACMAD clade</taxon>
        <taxon>Panicoideae</taxon>
        <taxon>Panicodae</taxon>
        <taxon>Paniceae</taxon>
        <taxon>Panicinae</taxon>
        <taxon>Panicum</taxon>
        <taxon>Panicum sect. Hiantes</taxon>
    </lineage>
</organism>
<dbReference type="SUPFAM" id="SSF56112">
    <property type="entry name" value="Protein kinase-like (PK-like)"/>
    <property type="match status" value="1"/>
</dbReference>
<keyword evidence="10" id="KW-0677">Repeat</keyword>
<dbReference type="PROSITE" id="PS50011">
    <property type="entry name" value="PROTEIN_KINASE_DOM"/>
    <property type="match status" value="1"/>
</dbReference>
<evidence type="ECO:0000256" key="7">
    <source>
        <dbReference type="ARBA" id="ARBA00022679"/>
    </source>
</evidence>
<evidence type="ECO:0000256" key="12">
    <source>
        <dbReference type="ARBA" id="ARBA00022840"/>
    </source>
</evidence>
<dbReference type="PANTHER" id="PTHR48053">
    <property type="entry name" value="LEUCINE RICH REPEAT FAMILY PROTEIN, EXPRESSED"/>
    <property type="match status" value="1"/>
</dbReference>
<gene>
    <name evidence="20" type="ORF">PVAP13_1KG056700</name>
</gene>
<keyword evidence="7" id="KW-0808">Transferase</keyword>
<dbReference type="Gene3D" id="3.30.200.20">
    <property type="entry name" value="Phosphorylase Kinase, domain 1"/>
    <property type="match status" value="1"/>
</dbReference>
<evidence type="ECO:0000256" key="15">
    <source>
        <dbReference type="ARBA" id="ARBA00023170"/>
    </source>
</evidence>
<evidence type="ECO:0000256" key="6">
    <source>
        <dbReference type="ARBA" id="ARBA00022626"/>
    </source>
</evidence>
<protein>
    <recommendedName>
        <fullName evidence="19">Protein kinase domain-containing protein</fullName>
    </recommendedName>
</protein>
<sequence length="911" mass="97599">MAAQVQQRSPHPWIRLLLLPLLVVTAASAAGASPVMSDDLHALSKLKSSLLSRSARDSASLAVWDVAAPPASSPASHHYCNFSGVTCDASGNRVVAINLTGVPLHGGVLPSEVSLLDALSSLTVAACSLLGPIPASLASMPHLRHLNLSTNNISGFFPSGPEPYFPSAEVIDFYNNSLTGPLPPFGGGRLRHLHLGENYFSGGIPEGYGAFTQLERLGLNGNFLSGRVPPSLSRLKRLKEMYLGYDNLGRLTRLETLYLYSNNLVGEIPAELGNLKNLVNIDLSFNKLTGEIPASFAGLARLKLLNLFGNKLQGLIPEFIGELPQLEILQAWKNNLTGELPANLGNNGRPLTLDFLFLMRNKLSGPIPGDLGKCKTLAKVCLNSNFLNGSIPAGLLDLPMNNMLDLSDNLLSGELPEVIPSAGLRFLSVASNRLSGPVPPEIGHLKKLSLLNLSANALTAGVPGELSHCESLTVLDLSRNQLTGEIPTEITNLKLLTMLNLSRNSISGELPLEISKMISLGVLDVSYNNLSGRVSQSQLQGVFAISDAADFEGNPGLCVERARTMPLWLVPAVSAVVVVVAMASYLGRLRWRRDAAKRRPAAWKMTRFQNLDLEMEDVLGCLREENVVGRGGAGTVYRCATRGGADVAVKRLPGPGRRDHGFRAEVATLGGIRHRNIVRLLGFASGAEGNLLLSEYMPAGSLGAALRGERGALLGWGARLRVATEAARALCYLHHECKPRILHRDVKSSNIPLDAAMEAHVADFGLAKFLNRGASGSGAVTAAEDVPAVAGTYGYIAPEYAYTLRVDEKTDMYSFGVVLLELVTDRRPLGDFGDEIDLVHWARSTVPRPSDAVAILALADPRLPPEPAGLIARLFRVGMSCVRESSQARPTMREVVHVLSSFVTPVDNPAC</sequence>
<evidence type="ECO:0000256" key="8">
    <source>
        <dbReference type="ARBA" id="ARBA00022692"/>
    </source>
</evidence>
<dbReference type="SMART" id="SM00369">
    <property type="entry name" value="LRR_TYP"/>
    <property type="match status" value="8"/>
</dbReference>
<evidence type="ECO:0000256" key="11">
    <source>
        <dbReference type="ARBA" id="ARBA00022741"/>
    </source>
</evidence>
<keyword evidence="16" id="KW-0325">Glycoprotein</keyword>
<dbReference type="FunFam" id="1.10.510.10:FF:000388">
    <property type="entry name" value="Leucine-rich repeat receptor-like tyrosine-protein kinase PXC3"/>
    <property type="match status" value="1"/>
</dbReference>
<dbReference type="InterPro" id="IPR000719">
    <property type="entry name" value="Prot_kinase_dom"/>
</dbReference>
<feature type="transmembrane region" description="Helical" evidence="17">
    <location>
        <begin position="567"/>
        <end position="589"/>
    </location>
</feature>
<evidence type="ECO:0000256" key="1">
    <source>
        <dbReference type="ARBA" id="ARBA00004162"/>
    </source>
</evidence>
<dbReference type="Proteomes" id="UP000823388">
    <property type="component" value="Chromosome 1K"/>
</dbReference>
<evidence type="ECO:0000256" key="13">
    <source>
        <dbReference type="ARBA" id="ARBA00022989"/>
    </source>
</evidence>
<dbReference type="InterPro" id="IPR013210">
    <property type="entry name" value="LRR_N_plant-typ"/>
</dbReference>
<evidence type="ECO:0000259" key="19">
    <source>
        <dbReference type="PROSITE" id="PS50011"/>
    </source>
</evidence>
<dbReference type="GO" id="GO:0005524">
    <property type="term" value="F:ATP binding"/>
    <property type="evidence" value="ECO:0007669"/>
    <property type="project" value="UniProtKB-KW"/>
</dbReference>
<evidence type="ECO:0000256" key="10">
    <source>
        <dbReference type="ARBA" id="ARBA00022737"/>
    </source>
</evidence>
<keyword evidence="14 17" id="KW-0472">Membrane</keyword>